<comment type="caution">
    <text evidence="1">The sequence shown here is derived from an EMBL/GenBank/DDBJ whole genome shotgun (WGS) entry which is preliminary data.</text>
</comment>
<dbReference type="PANTHER" id="PTHR35787:SF1">
    <property type="entry name" value="GLYCEROL UPTAKE OPERON ANTITERMINATOR REGULATORY PROTEIN"/>
    <property type="match status" value="1"/>
</dbReference>
<dbReference type="AlphaFoldDB" id="A0AA43RII3"/>
<dbReference type="PANTHER" id="PTHR35787">
    <property type="entry name" value="GLYCEROL UPTAKE OPERON ANTITERMINATOR REGULATORY PROTEIN"/>
    <property type="match status" value="1"/>
</dbReference>
<dbReference type="EMBL" id="JAUMVS010000168">
    <property type="protein sequence ID" value="MDO4842433.1"/>
    <property type="molecule type" value="Genomic_DNA"/>
</dbReference>
<evidence type="ECO:0000313" key="1">
    <source>
        <dbReference type="EMBL" id="MDO4842433.1"/>
    </source>
</evidence>
<proteinExistence type="predicted"/>
<feature type="non-terminal residue" evidence="1">
    <location>
        <position position="177"/>
    </location>
</feature>
<dbReference type="SUPFAM" id="SSF110391">
    <property type="entry name" value="GlpP-like"/>
    <property type="match status" value="1"/>
</dbReference>
<reference evidence="1" key="1">
    <citation type="submission" date="2023-07" db="EMBL/GenBank/DDBJ databases">
        <title>Between Cages and Wild: Unraveling the Impact of Captivity on Animal Microbiomes and Antimicrobial Resistance.</title>
        <authorList>
            <person name="Schmartz G.P."/>
            <person name="Rehner J."/>
            <person name="Schuff M.J."/>
            <person name="Becker S.L."/>
            <person name="Kravczyk M."/>
            <person name="Gurevich A."/>
            <person name="Francke R."/>
            <person name="Mueller R."/>
            <person name="Keller V."/>
            <person name="Keller A."/>
        </authorList>
    </citation>
    <scope>NUCLEOTIDE SEQUENCE</scope>
    <source>
        <strain evidence="1">S12M_St_49</strain>
    </source>
</reference>
<dbReference type="InterPro" id="IPR006699">
    <property type="entry name" value="GlpP"/>
</dbReference>
<organism evidence="1 2">
    <name type="scientific">Phoenicibacter congonensis</name>
    <dbReference type="NCBI Taxonomy" id="1944646"/>
    <lineage>
        <taxon>Bacteria</taxon>
        <taxon>Bacillati</taxon>
        <taxon>Actinomycetota</taxon>
        <taxon>Coriobacteriia</taxon>
        <taxon>Eggerthellales</taxon>
        <taxon>Eggerthellaceae</taxon>
        <taxon>Phoenicibacter</taxon>
    </lineage>
</organism>
<dbReference type="Proteomes" id="UP001168575">
    <property type="component" value="Unassembled WGS sequence"/>
</dbReference>
<sequence>MFDENKFYVIPSVKDVRNLDTALKQSQKWVLLSCSHIGNLKELVSRCHQAGKKAIVNPELVGGLGNDRTAFAMMRKMFDVDGVMSGSNTKLLMAKKEGMYTIRRVALEDSLAVDQVLASINEMKSDVIELRPSYYALRFIDIFRKARDCPYIAGGFVDSPEMLENLKNAGFRGVTSS</sequence>
<accession>A0AA43RII3</accession>
<dbReference type="GO" id="GO:0006071">
    <property type="term" value="P:glycerol metabolic process"/>
    <property type="evidence" value="ECO:0007669"/>
    <property type="project" value="InterPro"/>
</dbReference>
<gene>
    <name evidence="1" type="ORF">Q3982_07150</name>
</gene>
<dbReference type="GO" id="GO:0006355">
    <property type="term" value="P:regulation of DNA-templated transcription"/>
    <property type="evidence" value="ECO:0007669"/>
    <property type="project" value="InterPro"/>
</dbReference>
<dbReference type="Gene3D" id="3.20.20.70">
    <property type="entry name" value="Aldolase class I"/>
    <property type="match status" value="1"/>
</dbReference>
<protein>
    <submittedName>
        <fullName evidence="1">Glycerol-3-phosphate responsive antiterminator</fullName>
    </submittedName>
</protein>
<dbReference type="PIRSF" id="PIRSF016897">
    <property type="entry name" value="GlpP"/>
    <property type="match status" value="1"/>
</dbReference>
<dbReference type="Pfam" id="PF04309">
    <property type="entry name" value="G3P_antiterm"/>
    <property type="match status" value="1"/>
</dbReference>
<name>A0AA43RII3_9ACTN</name>
<keyword evidence="2" id="KW-1185">Reference proteome</keyword>
<dbReference type="InterPro" id="IPR013785">
    <property type="entry name" value="Aldolase_TIM"/>
</dbReference>
<evidence type="ECO:0000313" key="2">
    <source>
        <dbReference type="Proteomes" id="UP001168575"/>
    </source>
</evidence>